<evidence type="ECO:0000313" key="3">
    <source>
        <dbReference type="EMBL" id="TCU63385.1"/>
    </source>
</evidence>
<protein>
    <submittedName>
        <fullName evidence="3">DUF218 domain-containing protein</fullName>
    </submittedName>
</protein>
<dbReference type="GO" id="GO:0005886">
    <property type="term" value="C:plasma membrane"/>
    <property type="evidence" value="ECO:0007669"/>
    <property type="project" value="TreeGrafter"/>
</dbReference>
<reference evidence="3 4" key="1">
    <citation type="submission" date="2019-03" db="EMBL/GenBank/DDBJ databases">
        <title>Genomic Encyclopedia of Type Strains, Phase IV (KMG-IV): sequencing the most valuable type-strain genomes for metagenomic binning, comparative biology and taxonomic classification.</title>
        <authorList>
            <person name="Goeker M."/>
        </authorList>
    </citation>
    <scope>NUCLEOTIDE SEQUENCE [LARGE SCALE GENOMIC DNA]</scope>
    <source>
        <strain evidence="3 4">DSM 29481</strain>
    </source>
</reference>
<dbReference type="EMBL" id="SMBP01000001">
    <property type="protein sequence ID" value="TCU63385.1"/>
    <property type="molecule type" value="Genomic_DNA"/>
</dbReference>
<keyword evidence="1" id="KW-0812">Transmembrane</keyword>
<comment type="caution">
    <text evidence="3">The sequence shown here is derived from an EMBL/GenBank/DDBJ whole genome shotgun (WGS) entry which is preliminary data.</text>
</comment>
<evidence type="ECO:0000259" key="2">
    <source>
        <dbReference type="Pfam" id="PF02698"/>
    </source>
</evidence>
<dbReference type="InterPro" id="IPR014729">
    <property type="entry name" value="Rossmann-like_a/b/a_fold"/>
</dbReference>
<organism evidence="3 4">
    <name type="scientific">Longicatena caecimuris</name>
    <dbReference type="NCBI Taxonomy" id="1796635"/>
    <lineage>
        <taxon>Bacteria</taxon>
        <taxon>Bacillati</taxon>
        <taxon>Bacillota</taxon>
        <taxon>Erysipelotrichia</taxon>
        <taxon>Erysipelotrichales</taxon>
        <taxon>Erysipelotrichaceae</taxon>
        <taxon>Longicatena</taxon>
    </lineage>
</organism>
<dbReference type="PANTHER" id="PTHR30336:SF20">
    <property type="entry name" value="DUF218 DOMAIN-CONTAINING PROTEIN"/>
    <property type="match status" value="1"/>
</dbReference>
<sequence length="197" mass="23340">MAVFGLYQMILLICIILFVLLANLYLYHHFPKPKHPLQDISYDVAIVLGYPCNADGSLSTVQKKRMETAINLYHKHCVHHLLISGSCVQNTYVEAEMMAAYALTQKIPKQALVLETKARNTYENLKYAKCICDENQWENIIVITSPSHMRRAAFFVHKFFRNYVMDTYREHSSIRVRMDEYFRMWNTLYYERKLRKN</sequence>
<dbReference type="InterPro" id="IPR051599">
    <property type="entry name" value="Cell_Envelope_Assoc"/>
</dbReference>
<dbReference type="Pfam" id="PF02698">
    <property type="entry name" value="DUF218"/>
    <property type="match status" value="1"/>
</dbReference>
<dbReference type="InterPro" id="IPR003848">
    <property type="entry name" value="DUF218"/>
</dbReference>
<dbReference type="Gene3D" id="3.40.50.620">
    <property type="entry name" value="HUPs"/>
    <property type="match status" value="1"/>
</dbReference>
<evidence type="ECO:0000256" key="1">
    <source>
        <dbReference type="SAM" id="Phobius"/>
    </source>
</evidence>
<dbReference type="AlphaFoldDB" id="A0A4R3TP51"/>
<dbReference type="CDD" id="cd06259">
    <property type="entry name" value="YdcF-like"/>
    <property type="match status" value="1"/>
</dbReference>
<name>A0A4R3TP51_9FIRM</name>
<keyword evidence="4" id="KW-1185">Reference proteome</keyword>
<feature type="transmembrane region" description="Helical" evidence="1">
    <location>
        <begin position="6"/>
        <end position="27"/>
    </location>
</feature>
<evidence type="ECO:0000313" key="4">
    <source>
        <dbReference type="Proteomes" id="UP000295773"/>
    </source>
</evidence>
<accession>A0A4R3TP51</accession>
<keyword evidence="1" id="KW-0472">Membrane</keyword>
<dbReference type="RefSeq" id="WP_132223138.1">
    <property type="nucleotide sequence ID" value="NZ_JANKBG010000001.1"/>
</dbReference>
<dbReference type="PANTHER" id="PTHR30336">
    <property type="entry name" value="INNER MEMBRANE PROTEIN, PROBABLE PERMEASE"/>
    <property type="match status" value="1"/>
</dbReference>
<proteinExistence type="predicted"/>
<keyword evidence="1" id="KW-1133">Transmembrane helix</keyword>
<gene>
    <name evidence="3" type="ORF">EDD61_10136</name>
</gene>
<feature type="domain" description="DUF218" evidence="2">
    <location>
        <begin position="43"/>
        <end position="159"/>
    </location>
</feature>
<dbReference type="Proteomes" id="UP000295773">
    <property type="component" value="Unassembled WGS sequence"/>
</dbReference>